<dbReference type="GO" id="GO:0009398">
    <property type="term" value="P:FMN biosynthetic process"/>
    <property type="evidence" value="ECO:0007669"/>
    <property type="project" value="TreeGrafter"/>
</dbReference>
<protein>
    <recommendedName>
        <fullName evidence="12">Riboflavin kinase domain-containing protein</fullName>
    </recommendedName>
</protein>
<dbReference type="PANTHER" id="PTHR22749:SF6">
    <property type="entry name" value="RIBOFLAVIN KINASE"/>
    <property type="match status" value="1"/>
</dbReference>
<feature type="domain" description="Riboflavin kinase" evidence="12">
    <location>
        <begin position="134"/>
        <end position="250"/>
    </location>
</feature>
<evidence type="ECO:0000256" key="8">
    <source>
        <dbReference type="ARBA" id="ARBA00022827"/>
    </source>
</evidence>
<comment type="catalytic activity">
    <reaction evidence="11">
        <text>FMN + ATP + H(+) = FAD + diphosphate</text>
        <dbReference type="Rhea" id="RHEA:17237"/>
        <dbReference type="ChEBI" id="CHEBI:15378"/>
        <dbReference type="ChEBI" id="CHEBI:30616"/>
        <dbReference type="ChEBI" id="CHEBI:33019"/>
        <dbReference type="ChEBI" id="CHEBI:57692"/>
        <dbReference type="ChEBI" id="CHEBI:58210"/>
        <dbReference type="EC" id="2.7.7.2"/>
    </reaction>
</comment>
<dbReference type="InterPro" id="IPR015864">
    <property type="entry name" value="FAD_synthase"/>
</dbReference>
<keyword evidence="4" id="KW-0288">FMN</keyword>
<dbReference type="Pfam" id="PF06574">
    <property type="entry name" value="FAD_syn"/>
    <property type="match status" value="1"/>
</dbReference>
<dbReference type="Pfam" id="PF01687">
    <property type="entry name" value="Flavokinase"/>
    <property type="match status" value="1"/>
</dbReference>
<evidence type="ECO:0000256" key="9">
    <source>
        <dbReference type="ARBA" id="ARBA00022840"/>
    </source>
</evidence>
<keyword evidence="3" id="KW-0285">Flavoprotein</keyword>
<sequence length="252" mass="29324">MTITIGGFDGMHIGHMKLIRKADAYLVIEKNSNLTPGFDRIYYSPTLLDILYLEKIKNLSAIEFIEILKKYNAQKIIVGDDFRFGKNRSGDIELLKKFFEVEVIHEIKINNIGIHSHYIRILIKNGEIKKANKFLGHIYKIKGIKIKGQGLGSKELFPTINITPFKNYFLPKAGVYITKTNGYQSITFIGTRSTDKNFSIETHILEDFEDNSFFEIEFLEFLRENIYFRSLNQLKNQIAVDIIKTTNFFRNY</sequence>
<dbReference type="Gene3D" id="3.40.50.620">
    <property type="entry name" value="HUPs"/>
    <property type="match status" value="1"/>
</dbReference>
<evidence type="ECO:0000259" key="12">
    <source>
        <dbReference type="SMART" id="SM00904"/>
    </source>
</evidence>
<gene>
    <name evidence="13" type="ORF">CMTB2_00944</name>
</gene>
<dbReference type="GO" id="GO:0005524">
    <property type="term" value="F:ATP binding"/>
    <property type="evidence" value="ECO:0007669"/>
    <property type="project" value="UniProtKB-KW"/>
</dbReference>
<evidence type="ECO:0000313" key="13">
    <source>
        <dbReference type="EMBL" id="EDM23790.1"/>
    </source>
</evidence>
<evidence type="ECO:0000256" key="2">
    <source>
        <dbReference type="ARBA" id="ARBA00010214"/>
    </source>
</evidence>
<evidence type="ECO:0000256" key="7">
    <source>
        <dbReference type="ARBA" id="ARBA00022741"/>
    </source>
</evidence>
<dbReference type="Proteomes" id="UP000003288">
    <property type="component" value="Unassembled WGS sequence"/>
</dbReference>
<evidence type="ECO:0000256" key="10">
    <source>
        <dbReference type="ARBA" id="ARBA00047880"/>
    </source>
</evidence>
<organism evidence="13 14">
    <name type="scientific">Caminibacter mediatlanticus TB-2</name>
    <dbReference type="NCBI Taxonomy" id="391592"/>
    <lineage>
        <taxon>Bacteria</taxon>
        <taxon>Pseudomonadati</taxon>
        <taxon>Campylobacterota</taxon>
        <taxon>Epsilonproteobacteria</taxon>
        <taxon>Nautiliales</taxon>
        <taxon>Nautiliaceae</taxon>
        <taxon>Caminibacter</taxon>
    </lineage>
</organism>
<dbReference type="Gene3D" id="2.40.30.30">
    <property type="entry name" value="Riboflavin kinase-like"/>
    <property type="match status" value="1"/>
</dbReference>
<comment type="pathway">
    <text evidence="1">Cofactor biosynthesis; FAD biosynthesis; FAD from FMN: step 1/1.</text>
</comment>
<evidence type="ECO:0000256" key="5">
    <source>
        <dbReference type="ARBA" id="ARBA00022679"/>
    </source>
</evidence>
<dbReference type="NCBIfam" id="NF004162">
    <property type="entry name" value="PRK05627.1-5"/>
    <property type="match status" value="1"/>
</dbReference>
<accession>A0AAI9AHU9</accession>
<dbReference type="SUPFAM" id="SSF82114">
    <property type="entry name" value="Riboflavin kinase-like"/>
    <property type="match status" value="1"/>
</dbReference>
<dbReference type="InterPro" id="IPR023468">
    <property type="entry name" value="Riboflavin_kinase"/>
</dbReference>
<evidence type="ECO:0000256" key="11">
    <source>
        <dbReference type="ARBA" id="ARBA00049494"/>
    </source>
</evidence>
<evidence type="ECO:0000256" key="6">
    <source>
        <dbReference type="ARBA" id="ARBA00022695"/>
    </source>
</evidence>
<dbReference type="SUPFAM" id="SSF52374">
    <property type="entry name" value="Nucleotidylyl transferase"/>
    <property type="match status" value="1"/>
</dbReference>
<evidence type="ECO:0000256" key="1">
    <source>
        <dbReference type="ARBA" id="ARBA00004726"/>
    </source>
</evidence>
<dbReference type="EMBL" id="ABCJ01000003">
    <property type="protein sequence ID" value="EDM23790.1"/>
    <property type="molecule type" value="Genomic_DNA"/>
</dbReference>
<comment type="catalytic activity">
    <reaction evidence="10">
        <text>riboflavin + ATP = FMN + ADP + H(+)</text>
        <dbReference type="Rhea" id="RHEA:14357"/>
        <dbReference type="ChEBI" id="CHEBI:15378"/>
        <dbReference type="ChEBI" id="CHEBI:30616"/>
        <dbReference type="ChEBI" id="CHEBI:57986"/>
        <dbReference type="ChEBI" id="CHEBI:58210"/>
        <dbReference type="ChEBI" id="CHEBI:456216"/>
        <dbReference type="EC" id="2.7.1.26"/>
    </reaction>
</comment>
<dbReference type="AlphaFoldDB" id="A0AAI9AHU9"/>
<dbReference type="GO" id="GO:0008531">
    <property type="term" value="F:riboflavin kinase activity"/>
    <property type="evidence" value="ECO:0007669"/>
    <property type="project" value="UniProtKB-EC"/>
</dbReference>
<name>A0AAI9AHU9_9BACT</name>
<dbReference type="RefSeq" id="WP_007474335.1">
    <property type="nucleotide sequence ID" value="NZ_ABCJ01000003.1"/>
</dbReference>
<evidence type="ECO:0000313" key="14">
    <source>
        <dbReference type="Proteomes" id="UP000003288"/>
    </source>
</evidence>
<dbReference type="InterPro" id="IPR015865">
    <property type="entry name" value="Riboflavin_kinase_bac/euk"/>
</dbReference>
<dbReference type="InterPro" id="IPR014729">
    <property type="entry name" value="Rossmann-like_a/b/a_fold"/>
</dbReference>
<dbReference type="GO" id="GO:0003919">
    <property type="term" value="F:FMN adenylyltransferase activity"/>
    <property type="evidence" value="ECO:0007669"/>
    <property type="project" value="UniProtKB-EC"/>
</dbReference>
<evidence type="ECO:0000256" key="4">
    <source>
        <dbReference type="ARBA" id="ARBA00022643"/>
    </source>
</evidence>
<keyword evidence="8" id="KW-0274">FAD</keyword>
<comment type="caution">
    <text evidence="13">The sequence shown here is derived from an EMBL/GenBank/DDBJ whole genome shotgun (WGS) entry which is preliminary data.</text>
</comment>
<keyword evidence="7" id="KW-0547">Nucleotide-binding</keyword>
<proteinExistence type="inferred from homology"/>
<keyword evidence="6" id="KW-0548">Nucleotidyltransferase</keyword>
<keyword evidence="5" id="KW-0808">Transferase</keyword>
<dbReference type="SMART" id="SM00904">
    <property type="entry name" value="Flavokinase"/>
    <property type="match status" value="1"/>
</dbReference>
<keyword evidence="9" id="KW-0067">ATP-binding</keyword>
<dbReference type="InterPro" id="IPR023465">
    <property type="entry name" value="Riboflavin_kinase_dom_sf"/>
</dbReference>
<dbReference type="PANTHER" id="PTHR22749">
    <property type="entry name" value="RIBOFLAVIN KINASE/FMN ADENYLYLTRANSFERASE"/>
    <property type="match status" value="1"/>
</dbReference>
<dbReference type="GO" id="GO:0009231">
    <property type="term" value="P:riboflavin biosynthetic process"/>
    <property type="evidence" value="ECO:0007669"/>
    <property type="project" value="InterPro"/>
</dbReference>
<comment type="similarity">
    <text evidence="2">Belongs to the RibF family.</text>
</comment>
<reference evidence="13 14" key="1">
    <citation type="journal article" date="2011" name="Stand. Genomic Sci.">
        <title>Draft genome sequence of Caminibacter mediatlanticus strain TB-2, an epsilonproteobacterium isolated from a deep-sea hydrothermal vent.</title>
        <authorList>
            <person name="Giovannelli D."/>
            <person name="Ferriera S."/>
            <person name="Johnson J."/>
            <person name="Kravitz S."/>
            <person name="Perez-Rodriguez I."/>
            <person name="Ricci J."/>
            <person name="O'Brien C."/>
            <person name="Voordeckers J.W."/>
            <person name="Bini E."/>
            <person name="Vetriani C."/>
        </authorList>
    </citation>
    <scope>NUCLEOTIDE SEQUENCE [LARGE SCALE GENOMIC DNA]</scope>
    <source>
        <strain evidence="13 14">TB-2</strain>
    </source>
</reference>
<evidence type="ECO:0000256" key="3">
    <source>
        <dbReference type="ARBA" id="ARBA00022630"/>
    </source>
</evidence>